<evidence type="ECO:0000313" key="3">
    <source>
        <dbReference type="Proteomes" id="UP000651452"/>
    </source>
</evidence>
<dbReference type="Proteomes" id="UP000651452">
    <property type="component" value="Unassembled WGS sequence"/>
</dbReference>
<proteinExistence type="predicted"/>
<accession>A0A8H7IYI8</accession>
<reference evidence="2" key="2">
    <citation type="submission" date="2020-09" db="EMBL/GenBank/DDBJ databases">
        <title>Reference genome assembly for Australian Ascochyta lentis isolate Al4.</title>
        <authorList>
            <person name="Lee R.C."/>
            <person name="Farfan-Caceres L.M."/>
            <person name="Debler J.W."/>
            <person name="Williams A.H."/>
            <person name="Henares B.M."/>
        </authorList>
    </citation>
    <scope>NUCLEOTIDE SEQUENCE</scope>
    <source>
        <strain evidence="2">Al4</strain>
    </source>
</reference>
<name>A0A8H7IYI8_9PLEO</name>
<keyword evidence="3" id="KW-1185">Reference proteome</keyword>
<dbReference type="EMBL" id="RZGK01000012">
    <property type="protein sequence ID" value="KAF9695040.1"/>
    <property type="molecule type" value="Genomic_DNA"/>
</dbReference>
<feature type="coiled-coil region" evidence="1">
    <location>
        <begin position="68"/>
        <end position="95"/>
    </location>
</feature>
<sequence length="180" mass="20136">MNQEPTSIILKHSGPIFLRTEYFTSKDIVVATESPPTPLASDAFRRVDFHVSIFNRFQKLQIVAICEIKRSRGAIDDVEAQLQEACEACVKHTKEDVWGIAIIGTKAQVFQYTAKNRFFTITAGYIEANSPQASALDTAFRNINNAITKPAVADGWYDAGDGSGRHRYFKDGAWMNQFNP</sequence>
<organism evidence="2 3">
    <name type="scientific">Ascochyta lentis</name>
    <dbReference type="NCBI Taxonomy" id="205686"/>
    <lineage>
        <taxon>Eukaryota</taxon>
        <taxon>Fungi</taxon>
        <taxon>Dikarya</taxon>
        <taxon>Ascomycota</taxon>
        <taxon>Pezizomycotina</taxon>
        <taxon>Dothideomycetes</taxon>
        <taxon>Pleosporomycetidae</taxon>
        <taxon>Pleosporales</taxon>
        <taxon>Pleosporineae</taxon>
        <taxon>Didymellaceae</taxon>
        <taxon>Ascochyta</taxon>
    </lineage>
</organism>
<gene>
    <name evidence="2" type="ORF">EKO04_006700</name>
</gene>
<evidence type="ECO:0000313" key="2">
    <source>
        <dbReference type="EMBL" id="KAF9695040.1"/>
    </source>
</evidence>
<dbReference type="AlphaFoldDB" id="A0A8H7IYI8"/>
<comment type="caution">
    <text evidence="2">The sequence shown here is derived from an EMBL/GenBank/DDBJ whole genome shotgun (WGS) entry which is preliminary data.</text>
</comment>
<dbReference type="OrthoDB" id="3901094at2759"/>
<evidence type="ECO:0000256" key="1">
    <source>
        <dbReference type="SAM" id="Coils"/>
    </source>
</evidence>
<protein>
    <submittedName>
        <fullName evidence="2">Uncharacterized protein</fullName>
    </submittedName>
</protein>
<keyword evidence="1" id="KW-0175">Coiled coil</keyword>
<reference evidence="2" key="1">
    <citation type="submission" date="2018-12" db="EMBL/GenBank/DDBJ databases">
        <authorList>
            <person name="Syme R.A."/>
            <person name="Farfan-Caceres L."/>
            <person name="Lichtenzveig J."/>
        </authorList>
    </citation>
    <scope>NUCLEOTIDE SEQUENCE</scope>
    <source>
        <strain evidence="2">Al4</strain>
    </source>
</reference>